<keyword evidence="2" id="KW-1185">Reference proteome</keyword>
<organism evidence="1 2">
    <name type="scientific">Trichlorobacter thiogenes</name>
    <dbReference type="NCBI Taxonomy" id="115783"/>
    <lineage>
        <taxon>Bacteria</taxon>
        <taxon>Pseudomonadati</taxon>
        <taxon>Thermodesulfobacteriota</taxon>
        <taxon>Desulfuromonadia</taxon>
        <taxon>Geobacterales</taxon>
        <taxon>Geobacteraceae</taxon>
        <taxon>Trichlorobacter</taxon>
    </lineage>
</organism>
<dbReference type="STRING" id="115783.SAMN02745119_02009"/>
<name>A0A1T4PME9_9BACT</name>
<sequence>MATEESSNPKLIRLREALVAAGVKRGERNKTVATTTDYAEGSVRQLLSGSTPLTDRFVKAVCYRLGISLKWINDGEEPMLARPGEQPYPGGGYGEQTPKVEAPPVLESEPKAVAQIGVPERLAYSVAGIPYPKIAGVTGTETLGEAEYTALLNDIRDKIKLYMTCVDTGGVLGWAAYINFLNMIMLPPHEMIDLAYQFRKLYDGDSDQLATAAADEKLEKSSIKPGATRIKLERIPVEPDEAKQEK</sequence>
<accession>A0A1T4PME9</accession>
<evidence type="ECO:0000313" key="2">
    <source>
        <dbReference type="Proteomes" id="UP000190102"/>
    </source>
</evidence>
<dbReference type="EMBL" id="FUWR01000010">
    <property type="protein sequence ID" value="SJZ92068.1"/>
    <property type="molecule type" value="Genomic_DNA"/>
</dbReference>
<dbReference type="Proteomes" id="UP000190102">
    <property type="component" value="Unassembled WGS sequence"/>
</dbReference>
<dbReference type="AlphaFoldDB" id="A0A1T4PME9"/>
<protein>
    <submittedName>
        <fullName evidence="1">Uncharacterized protein</fullName>
    </submittedName>
</protein>
<evidence type="ECO:0000313" key="1">
    <source>
        <dbReference type="EMBL" id="SJZ92068.1"/>
    </source>
</evidence>
<reference evidence="2" key="1">
    <citation type="submission" date="2017-02" db="EMBL/GenBank/DDBJ databases">
        <authorList>
            <person name="Varghese N."/>
            <person name="Submissions S."/>
        </authorList>
    </citation>
    <scope>NUCLEOTIDE SEQUENCE [LARGE SCALE GENOMIC DNA]</scope>
    <source>
        <strain evidence="2">ATCC BAA-34</strain>
    </source>
</reference>
<gene>
    <name evidence="1" type="ORF">SAMN02745119_02009</name>
</gene>
<proteinExistence type="predicted"/>
<dbReference type="RefSeq" id="WP_078790294.1">
    <property type="nucleotide sequence ID" value="NZ_FUWR01000010.1"/>
</dbReference>